<reference evidence="2 3" key="1">
    <citation type="submission" date="2023-03" db="EMBL/GenBank/DDBJ databases">
        <title>Diaphorobacter basophil sp. nov., isolated from a sewage-treatment plant.</title>
        <authorList>
            <person name="Yang K."/>
        </authorList>
    </citation>
    <scope>NUCLEOTIDE SEQUENCE [LARGE SCALE GENOMIC DNA]</scope>
    <source>
        <strain evidence="2 3">Y-1</strain>
    </source>
</reference>
<dbReference type="Pfam" id="PF13663">
    <property type="entry name" value="DUF4148"/>
    <property type="match status" value="1"/>
</dbReference>
<dbReference type="RefSeq" id="WP_103045646.1">
    <property type="nucleotide sequence ID" value="NZ_CP136921.1"/>
</dbReference>
<feature type="signal peptide" evidence="1">
    <location>
        <begin position="1"/>
        <end position="29"/>
    </location>
</feature>
<sequence>MTQQRLSLSSMIAAAAAVAALGLPGMASAAYEHPANNEQGVIVHPEHFKSEKTREQVIAETKAAMQQGRLFYGEASNYPLPVPDAGSGKTRAQVINELLSESAAERDARMRLYSPG</sequence>
<evidence type="ECO:0000313" key="2">
    <source>
        <dbReference type="EMBL" id="WOO32654.1"/>
    </source>
</evidence>
<name>A0ABZ0J333_9BURK</name>
<dbReference type="InterPro" id="IPR025421">
    <property type="entry name" value="DUF4148"/>
</dbReference>
<dbReference type="Proteomes" id="UP001303211">
    <property type="component" value="Chromosome"/>
</dbReference>
<dbReference type="EMBL" id="CP136921">
    <property type="protein sequence ID" value="WOO32654.1"/>
    <property type="molecule type" value="Genomic_DNA"/>
</dbReference>
<evidence type="ECO:0000313" key="3">
    <source>
        <dbReference type="Proteomes" id="UP001303211"/>
    </source>
</evidence>
<gene>
    <name evidence="2" type="ORF">P4826_00550</name>
</gene>
<feature type="chain" id="PRO_5047392248" evidence="1">
    <location>
        <begin position="30"/>
        <end position="116"/>
    </location>
</feature>
<evidence type="ECO:0000256" key="1">
    <source>
        <dbReference type="SAM" id="SignalP"/>
    </source>
</evidence>
<organism evidence="2 3">
    <name type="scientific">Diaphorobacter limosus</name>
    <dbReference type="NCBI Taxonomy" id="3036128"/>
    <lineage>
        <taxon>Bacteria</taxon>
        <taxon>Pseudomonadati</taxon>
        <taxon>Pseudomonadota</taxon>
        <taxon>Betaproteobacteria</taxon>
        <taxon>Burkholderiales</taxon>
        <taxon>Comamonadaceae</taxon>
        <taxon>Diaphorobacter</taxon>
    </lineage>
</organism>
<keyword evidence="3" id="KW-1185">Reference proteome</keyword>
<keyword evidence="1" id="KW-0732">Signal</keyword>
<accession>A0ABZ0J333</accession>
<proteinExistence type="predicted"/>
<protein>
    <submittedName>
        <fullName evidence="2">DUF4148 domain-containing protein</fullName>
    </submittedName>
</protein>